<organism evidence="2 3">
    <name type="scientific">Crateriforma conspicua</name>
    <dbReference type="NCBI Taxonomy" id="2527996"/>
    <lineage>
        <taxon>Bacteria</taxon>
        <taxon>Pseudomonadati</taxon>
        <taxon>Planctomycetota</taxon>
        <taxon>Planctomycetia</taxon>
        <taxon>Planctomycetales</taxon>
        <taxon>Planctomycetaceae</taxon>
        <taxon>Crateriforma</taxon>
    </lineage>
</organism>
<protein>
    <recommendedName>
        <fullName evidence="4">Major Facilitator Superfamily protein</fullName>
    </recommendedName>
</protein>
<feature type="transmembrane region" description="Helical" evidence="1">
    <location>
        <begin position="398"/>
        <end position="423"/>
    </location>
</feature>
<dbReference type="OrthoDB" id="182994at2"/>
<proteinExistence type="predicted"/>
<feature type="transmembrane region" description="Helical" evidence="1">
    <location>
        <begin position="300"/>
        <end position="322"/>
    </location>
</feature>
<feature type="transmembrane region" description="Helical" evidence="1">
    <location>
        <begin position="277"/>
        <end position="293"/>
    </location>
</feature>
<dbReference type="RefSeq" id="WP_146412867.1">
    <property type="nucleotide sequence ID" value="NZ_SJPZ01000001.1"/>
</dbReference>
<feature type="transmembrane region" description="Helical" evidence="1">
    <location>
        <begin position="119"/>
        <end position="138"/>
    </location>
</feature>
<keyword evidence="1" id="KW-0812">Transmembrane</keyword>
<feature type="transmembrane region" description="Helical" evidence="1">
    <location>
        <begin position="145"/>
        <end position="162"/>
    </location>
</feature>
<keyword evidence="1" id="KW-1133">Transmembrane helix</keyword>
<dbReference type="Proteomes" id="UP000316476">
    <property type="component" value="Unassembled WGS sequence"/>
</dbReference>
<evidence type="ECO:0000313" key="2">
    <source>
        <dbReference type="EMBL" id="TWU66221.1"/>
    </source>
</evidence>
<evidence type="ECO:0008006" key="4">
    <source>
        <dbReference type="Google" id="ProtNLM"/>
    </source>
</evidence>
<keyword evidence="1" id="KW-0472">Membrane</keyword>
<feature type="transmembrane region" description="Helical" evidence="1">
    <location>
        <begin position="61"/>
        <end position="79"/>
    </location>
</feature>
<evidence type="ECO:0000313" key="3">
    <source>
        <dbReference type="Proteomes" id="UP000316476"/>
    </source>
</evidence>
<gene>
    <name evidence="2" type="ORF">V7x_17810</name>
</gene>
<accession>A0A5C6FV17</accession>
<feature type="transmembrane region" description="Helical" evidence="1">
    <location>
        <begin position="177"/>
        <end position="198"/>
    </location>
</feature>
<reference evidence="2 3" key="1">
    <citation type="submission" date="2019-02" db="EMBL/GenBank/DDBJ databases">
        <title>Deep-cultivation of Planctomycetes and their phenomic and genomic characterization uncovers novel biology.</title>
        <authorList>
            <person name="Wiegand S."/>
            <person name="Jogler M."/>
            <person name="Boedeker C."/>
            <person name="Pinto D."/>
            <person name="Vollmers J."/>
            <person name="Rivas-Marin E."/>
            <person name="Kohn T."/>
            <person name="Peeters S.H."/>
            <person name="Heuer A."/>
            <person name="Rast P."/>
            <person name="Oberbeckmann S."/>
            <person name="Bunk B."/>
            <person name="Jeske O."/>
            <person name="Meyerdierks A."/>
            <person name="Storesund J.E."/>
            <person name="Kallscheuer N."/>
            <person name="Luecker S."/>
            <person name="Lage O.M."/>
            <person name="Pohl T."/>
            <person name="Merkel B.J."/>
            <person name="Hornburger P."/>
            <person name="Mueller R.-W."/>
            <person name="Bruemmer F."/>
            <person name="Labrenz M."/>
            <person name="Spormann A.M."/>
            <person name="Op Den Camp H."/>
            <person name="Overmann J."/>
            <person name="Amann R."/>
            <person name="Jetten M.S.M."/>
            <person name="Mascher T."/>
            <person name="Medema M.H."/>
            <person name="Devos D.P."/>
            <person name="Kaster A.-K."/>
            <person name="Ovreas L."/>
            <person name="Rohde M."/>
            <person name="Galperin M.Y."/>
            <person name="Jogler C."/>
        </authorList>
    </citation>
    <scope>NUCLEOTIDE SEQUENCE [LARGE SCALE GENOMIC DNA]</scope>
    <source>
        <strain evidence="2 3">V7</strain>
    </source>
</reference>
<evidence type="ECO:0000256" key="1">
    <source>
        <dbReference type="SAM" id="Phobius"/>
    </source>
</evidence>
<dbReference type="InterPro" id="IPR043745">
    <property type="entry name" value="DUF5690"/>
</dbReference>
<feature type="transmembrane region" description="Helical" evidence="1">
    <location>
        <begin position="225"/>
        <end position="243"/>
    </location>
</feature>
<sequence length="462" mass="50511">MFQLPKSTALEAFLRRSSTQRVVPYAMAMAFATYFCMYAFRKPFAAGTYDGLRLWGLELKTALVISQILGYTLSKYLGIKYCSEAIRRYRAAMILSLIGLAELALLLFAVLPLGLKPVAMFFNGLPLGMIWGLIVWYLEGRRTSEILLAGLSCSFIVSSGVVKDVGLSLMDSGVSEWFMPFATGMCFFPLLIICVWLLDHLPEPSAEDIAQRVRREPMSGAQRMNFVRSFAVGLGLLLAVYFFQTAYRDYRDNYQVDILQRLGYGDDDTALLSRMEIPVAFGVMICMGTLTLVRDNRRGLAGALGIMIAGAALTGVSTLLMQQGTINGFWWMTLVGLGSYLTYVPFNSVLFDRLIAATGFVGTAVFCIYVADSLGYSGSVAIQIFGDVFATDSNRLEYFVNLSYCTSAIGVILSSVAGVYFWIKSAPSPAQTSVTQDSSLNDETMVSAIASSDGAAPQGKTV</sequence>
<dbReference type="Pfam" id="PF18943">
    <property type="entry name" value="DUF5690"/>
    <property type="match status" value="1"/>
</dbReference>
<comment type="caution">
    <text evidence="2">The sequence shown here is derived from an EMBL/GenBank/DDBJ whole genome shotgun (WGS) entry which is preliminary data.</text>
</comment>
<dbReference type="AlphaFoldDB" id="A0A5C6FV17"/>
<feature type="transmembrane region" description="Helical" evidence="1">
    <location>
        <begin position="328"/>
        <end position="346"/>
    </location>
</feature>
<feature type="transmembrane region" description="Helical" evidence="1">
    <location>
        <begin position="91"/>
        <end position="113"/>
    </location>
</feature>
<name>A0A5C6FV17_9PLAN</name>
<dbReference type="EMBL" id="SJPZ01000001">
    <property type="protein sequence ID" value="TWU66221.1"/>
    <property type="molecule type" value="Genomic_DNA"/>
</dbReference>
<feature type="transmembrane region" description="Helical" evidence="1">
    <location>
        <begin position="22"/>
        <end position="41"/>
    </location>
</feature>